<proteinExistence type="predicted"/>
<sequence>MMKPGARGAPKRSSYNTFITIVCFSIGLLGGYLILGSPRTADHIVAVKTDAGLSHRGSFAHESTKRVWGTRRELLTPRKATAGGSSSLIGRLGASGGLPLNTALGEKPPAQGEVSKEMAAALKQQQSDTSERVAPAKGDVVKEMATALKQQQSDKSETVVQAKAGDTKEKEALMKAQQSDTSERKTGSAETNAREEQAKTAVTGGAATTAAKTATTTAAANTTTAAASTTTTATPTTAAATVSSTAAAAVSPSPSPSPPPPATSVKGVFPDANTWPITPVKEKMPGNTIHTLFTSNGSPYQNIQARIMVGTYNMVRKMPGGERLVALTRILHRTTPDEVMDEIPTFLAQPLQPECDKWCWFPVADRANAFQQWINAAEKDPSLIKAPWLLLLETDYVWVRPLPDPGDAYDRAIPGWSFGFDYIAPSIPIIMQLLKERCPDCDPKQVPNSGPAPVLARFSDFKAATPIWEELSKWIETHEEAKKMLGWVREMYAWDIGVAANKLNIKNVGPPSSPLISQPPHDRVLGNASMYHYTWGTIYKKPGVEKEIWMFDKRTYTAYEHQLKLPAIPMPPVWTDDIVLQDNLKVTKELHDTVVDMISHMNQAIAELPDLTDKVNKQKEAAAAAAATAAAGATKAT</sequence>
<dbReference type="EMBL" id="BSDZ01000013">
    <property type="protein sequence ID" value="GLI62348.1"/>
    <property type="molecule type" value="Genomic_DNA"/>
</dbReference>
<evidence type="ECO:0000256" key="5">
    <source>
        <dbReference type="ARBA" id="ARBA00022989"/>
    </source>
</evidence>
<evidence type="ECO:0000259" key="9">
    <source>
        <dbReference type="Pfam" id="PF23452"/>
    </source>
</evidence>
<feature type="domain" description="Hydroxyproline O-arabinosyltransferase-like" evidence="9">
    <location>
        <begin position="290"/>
        <end position="570"/>
    </location>
</feature>
<dbReference type="Pfam" id="PF23452">
    <property type="entry name" value="HPAT"/>
    <property type="match status" value="1"/>
</dbReference>
<keyword evidence="2" id="KW-0328">Glycosyltransferase</keyword>
<feature type="transmembrane region" description="Helical" evidence="8">
    <location>
        <begin position="15"/>
        <end position="35"/>
    </location>
</feature>
<gene>
    <name evidence="10" type="ORF">VaNZ11_004964</name>
</gene>
<dbReference type="Proteomes" id="UP001165090">
    <property type="component" value="Unassembled WGS sequence"/>
</dbReference>
<dbReference type="InterPro" id="IPR056508">
    <property type="entry name" value="HPAT-like"/>
</dbReference>
<evidence type="ECO:0000256" key="8">
    <source>
        <dbReference type="SAM" id="Phobius"/>
    </source>
</evidence>
<evidence type="ECO:0000256" key="1">
    <source>
        <dbReference type="ARBA" id="ARBA00004167"/>
    </source>
</evidence>
<keyword evidence="11" id="KW-1185">Reference proteome</keyword>
<evidence type="ECO:0000313" key="10">
    <source>
        <dbReference type="EMBL" id="GLI62348.1"/>
    </source>
</evidence>
<keyword evidence="6 8" id="KW-0472">Membrane</keyword>
<evidence type="ECO:0000256" key="7">
    <source>
        <dbReference type="SAM" id="MobiDB-lite"/>
    </source>
</evidence>
<keyword evidence="5 8" id="KW-1133">Transmembrane helix</keyword>
<feature type="compositionally biased region" description="Low complexity" evidence="7">
    <location>
        <begin position="199"/>
        <end position="235"/>
    </location>
</feature>
<evidence type="ECO:0000256" key="6">
    <source>
        <dbReference type="ARBA" id="ARBA00023136"/>
    </source>
</evidence>
<organism evidence="10 11">
    <name type="scientific">Volvox africanus</name>
    <dbReference type="NCBI Taxonomy" id="51714"/>
    <lineage>
        <taxon>Eukaryota</taxon>
        <taxon>Viridiplantae</taxon>
        <taxon>Chlorophyta</taxon>
        <taxon>core chlorophytes</taxon>
        <taxon>Chlorophyceae</taxon>
        <taxon>CS clade</taxon>
        <taxon>Chlamydomonadales</taxon>
        <taxon>Volvocaceae</taxon>
        <taxon>Volvox</taxon>
    </lineage>
</organism>
<dbReference type="PANTHER" id="PTHR31485">
    <property type="entry name" value="PEPTIDYL SERINE ALPHA-GALACTOSYLTRANSFERASE"/>
    <property type="match status" value="1"/>
</dbReference>
<feature type="compositionally biased region" description="Basic and acidic residues" evidence="7">
    <location>
        <begin position="181"/>
        <end position="198"/>
    </location>
</feature>
<comment type="subcellular location">
    <subcellularLocation>
        <location evidence="1">Membrane</location>
        <topology evidence="1">Single-pass membrane protein</topology>
    </subcellularLocation>
</comment>
<dbReference type="InterPro" id="IPR044845">
    <property type="entry name" value="HPAT/SRGT1-like"/>
</dbReference>
<comment type="caution">
    <text evidence="10">The sequence shown here is derived from an EMBL/GenBank/DDBJ whole genome shotgun (WGS) entry which is preliminary data.</text>
</comment>
<evidence type="ECO:0000256" key="2">
    <source>
        <dbReference type="ARBA" id="ARBA00022676"/>
    </source>
</evidence>
<keyword evidence="4 8" id="KW-0812">Transmembrane</keyword>
<reference evidence="10 11" key="1">
    <citation type="journal article" date="2023" name="IScience">
        <title>Expanded male sex-determining region conserved during the evolution of homothallism in the green alga Volvox.</title>
        <authorList>
            <person name="Yamamoto K."/>
            <person name="Matsuzaki R."/>
            <person name="Mahakham W."/>
            <person name="Heman W."/>
            <person name="Sekimoto H."/>
            <person name="Kawachi M."/>
            <person name="Minakuchi Y."/>
            <person name="Toyoda A."/>
            <person name="Nozaki H."/>
        </authorList>
    </citation>
    <scope>NUCLEOTIDE SEQUENCE [LARGE SCALE GENOMIC DNA]</scope>
    <source>
        <strain evidence="10 11">NIES-4468</strain>
    </source>
</reference>
<feature type="region of interest" description="Disordered" evidence="7">
    <location>
        <begin position="248"/>
        <end position="268"/>
    </location>
</feature>
<feature type="compositionally biased region" description="Pro residues" evidence="7">
    <location>
        <begin position="253"/>
        <end position="262"/>
    </location>
</feature>
<keyword evidence="3" id="KW-0808">Transferase</keyword>
<dbReference type="PANTHER" id="PTHR31485:SF17">
    <property type="match status" value="1"/>
</dbReference>
<evidence type="ECO:0000256" key="4">
    <source>
        <dbReference type="ARBA" id="ARBA00022692"/>
    </source>
</evidence>
<protein>
    <recommendedName>
        <fullName evidence="9">Hydroxyproline O-arabinosyltransferase-like domain-containing protein</fullName>
    </recommendedName>
</protein>
<accession>A0ABQ5RYL0</accession>
<evidence type="ECO:0000256" key="3">
    <source>
        <dbReference type="ARBA" id="ARBA00022679"/>
    </source>
</evidence>
<feature type="region of interest" description="Disordered" evidence="7">
    <location>
        <begin position="148"/>
        <end position="235"/>
    </location>
</feature>
<name>A0ABQ5RYL0_9CHLO</name>
<evidence type="ECO:0000313" key="11">
    <source>
        <dbReference type="Proteomes" id="UP001165090"/>
    </source>
</evidence>